<organism evidence="8 9">
    <name type="scientific">Paenibacillus alba</name>
    <dbReference type="NCBI Taxonomy" id="1197127"/>
    <lineage>
        <taxon>Bacteria</taxon>
        <taxon>Bacillati</taxon>
        <taxon>Bacillota</taxon>
        <taxon>Bacilli</taxon>
        <taxon>Bacillales</taxon>
        <taxon>Paenibacillaceae</taxon>
        <taxon>Paenibacillus</taxon>
    </lineage>
</organism>
<evidence type="ECO:0000256" key="5">
    <source>
        <dbReference type="ARBA" id="ARBA00032897"/>
    </source>
</evidence>
<keyword evidence="3" id="KW-0547">Nucleotide-binding</keyword>
<evidence type="ECO:0000256" key="4">
    <source>
        <dbReference type="ARBA" id="ARBA00022840"/>
    </source>
</evidence>
<protein>
    <recommendedName>
        <fullName evidence="5">UDP-N-acetylglucosamine kinase</fullName>
        <ecNumber evidence="2">2.7.1.176</ecNumber>
    </recommendedName>
    <alternativeName>
        <fullName evidence="5">UDP-N-acetylglucosamine kinase</fullName>
    </alternativeName>
</protein>
<evidence type="ECO:0000256" key="3">
    <source>
        <dbReference type="ARBA" id="ARBA00022741"/>
    </source>
</evidence>
<reference evidence="8 9" key="1">
    <citation type="submission" date="2023-03" db="EMBL/GenBank/DDBJ databases">
        <title>Bacillus Genome Sequencing.</title>
        <authorList>
            <person name="Dunlap C."/>
        </authorList>
    </citation>
    <scope>NUCLEOTIDE SEQUENCE [LARGE SCALE GENOMIC DNA]</scope>
    <source>
        <strain evidence="8 9">BD-533</strain>
    </source>
</reference>
<dbReference type="EC" id="2.7.1.176" evidence="2"/>
<comment type="similarity">
    <text evidence="1">Belongs to the zeta toxin family.</text>
</comment>
<dbReference type="PANTHER" id="PTHR39206">
    <property type="entry name" value="SLL8004 PROTEIN"/>
    <property type="match status" value="1"/>
</dbReference>
<evidence type="ECO:0000313" key="8">
    <source>
        <dbReference type="EMBL" id="MEC0229333.1"/>
    </source>
</evidence>
<dbReference type="EMBL" id="JARLKY010000049">
    <property type="protein sequence ID" value="MEC0229333.1"/>
    <property type="molecule type" value="Genomic_DNA"/>
</dbReference>
<dbReference type="Proteomes" id="UP001338137">
    <property type="component" value="Unassembled WGS sequence"/>
</dbReference>
<name>A0ABU6G933_9BACL</name>
<dbReference type="Pfam" id="PF06414">
    <property type="entry name" value="Zeta_toxin"/>
    <property type="match status" value="1"/>
</dbReference>
<evidence type="ECO:0000313" key="9">
    <source>
        <dbReference type="Proteomes" id="UP001338137"/>
    </source>
</evidence>
<comment type="catalytic activity">
    <reaction evidence="6">
        <text>UDP-N-acetyl-alpha-D-glucosamine + ATP = UDP-N-acetyl-alpha-D-glucosamine 3'-phosphate + ADP + H(+)</text>
        <dbReference type="Rhea" id="RHEA:32671"/>
        <dbReference type="ChEBI" id="CHEBI:15378"/>
        <dbReference type="ChEBI" id="CHEBI:30616"/>
        <dbReference type="ChEBI" id="CHEBI:57705"/>
        <dbReference type="ChEBI" id="CHEBI:64353"/>
        <dbReference type="ChEBI" id="CHEBI:456216"/>
        <dbReference type="EC" id="2.7.1.176"/>
    </reaction>
</comment>
<dbReference type="PANTHER" id="PTHR39206:SF1">
    <property type="entry name" value="SLL8004 PROTEIN"/>
    <property type="match status" value="1"/>
</dbReference>
<evidence type="ECO:0000259" key="7">
    <source>
        <dbReference type="Pfam" id="PF06414"/>
    </source>
</evidence>
<dbReference type="SUPFAM" id="SSF52540">
    <property type="entry name" value="P-loop containing nucleoside triphosphate hydrolases"/>
    <property type="match status" value="1"/>
</dbReference>
<gene>
    <name evidence="8" type="ORF">P4I72_19595</name>
</gene>
<sequence length="195" mass="21873">MATKILCAIAGPNGSGKTTVIGELHSKGLLTEEFITPDEVVREQKYLGIKDETERYLSAMRDAELVRNVLLERGISFSFETVFSHPSKVDFILKAKQLGYFIDLIYVATLDPAINIDRVARRVSQGGHDVPVDKILSRWHKSFENVKSILNIVDQFRFIDNSGDFPEVVAIMTNGSVMITEKFIGTCWDTLIGDF</sequence>
<keyword evidence="9" id="KW-1185">Reference proteome</keyword>
<keyword evidence="4" id="KW-0067">ATP-binding</keyword>
<dbReference type="InterPro" id="IPR010488">
    <property type="entry name" value="Zeta_toxin_domain"/>
</dbReference>
<dbReference type="InterPro" id="IPR027417">
    <property type="entry name" value="P-loop_NTPase"/>
</dbReference>
<dbReference type="Gene3D" id="3.40.50.300">
    <property type="entry name" value="P-loop containing nucleotide triphosphate hydrolases"/>
    <property type="match status" value="1"/>
</dbReference>
<accession>A0ABU6G933</accession>
<comment type="caution">
    <text evidence="8">The sequence shown here is derived from an EMBL/GenBank/DDBJ whole genome shotgun (WGS) entry which is preliminary data.</text>
</comment>
<feature type="domain" description="Zeta toxin" evidence="7">
    <location>
        <begin position="5"/>
        <end position="175"/>
    </location>
</feature>
<evidence type="ECO:0000256" key="1">
    <source>
        <dbReference type="ARBA" id="ARBA00009104"/>
    </source>
</evidence>
<dbReference type="RefSeq" id="WP_326073405.1">
    <property type="nucleotide sequence ID" value="NZ_JARLKY010000049.1"/>
</dbReference>
<evidence type="ECO:0000256" key="6">
    <source>
        <dbReference type="ARBA" id="ARBA00048178"/>
    </source>
</evidence>
<proteinExistence type="inferred from homology"/>
<evidence type="ECO:0000256" key="2">
    <source>
        <dbReference type="ARBA" id="ARBA00011963"/>
    </source>
</evidence>